<reference evidence="1 2" key="1">
    <citation type="submission" date="2020-08" db="EMBL/GenBank/DDBJ databases">
        <title>Genomic Encyclopedia of Type Strains, Phase IV (KMG-IV): sequencing the most valuable type-strain genomes for metagenomic binning, comparative biology and taxonomic classification.</title>
        <authorList>
            <person name="Goeker M."/>
        </authorList>
    </citation>
    <scope>NUCLEOTIDE SEQUENCE [LARGE SCALE GENOMIC DNA]</scope>
    <source>
        <strain evidence="1 2">DSM 29853</strain>
    </source>
</reference>
<proteinExistence type="predicted"/>
<dbReference type="Proteomes" id="UP000528286">
    <property type="component" value="Unassembled WGS sequence"/>
</dbReference>
<dbReference type="EMBL" id="JACIEZ010000002">
    <property type="protein sequence ID" value="MBB4064014.1"/>
    <property type="molecule type" value="Genomic_DNA"/>
</dbReference>
<comment type="caution">
    <text evidence="1">The sequence shown here is derived from an EMBL/GenBank/DDBJ whole genome shotgun (WGS) entry which is preliminary data.</text>
</comment>
<evidence type="ECO:0000313" key="1">
    <source>
        <dbReference type="EMBL" id="MBB4064014.1"/>
    </source>
</evidence>
<accession>A0A7W6NJZ8</accession>
<dbReference type="AlphaFoldDB" id="A0A7W6NJZ8"/>
<dbReference type="RefSeq" id="WP_183365257.1">
    <property type="nucleotide sequence ID" value="NZ_JACIEZ010000002.1"/>
</dbReference>
<protein>
    <submittedName>
        <fullName evidence="1">Uncharacterized protein</fullName>
    </submittedName>
</protein>
<keyword evidence="2" id="KW-1185">Reference proteome</keyword>
<gene>
    <name evidence="1" type="ORF">GGR23_001191</name>
</gene>
<sequence length="162" mass="18278">MTLKELNEKYKRLFGKHGMYFEHGEGWADILDAYFAVVDHYVKRASTYDIRQVKEKFGGLRIYDSVQTNDKAVLAAIDEARELAEARSFFVCEKCGQPGLLRGRGWYYVACDEHATAKDGTIEPPTDPPVRVQIGSAEGTGWEAYDPDLDTFVPYDPDAEEG</sequence>
<evidence type="ECO:0000313" key="2">
    <source>
        <dbReference type="Proteomes" id="UP000528286"/>
    </source>
</evidence>
<organism evidence="1 2">
    <name type="scientific">Gellertiella hungarica</name>
    <dbReference type="NCBI Taxonomy" id="1572859"/>
    <lineage>
        <taxon>Bacteria</taxon>
        <taxon>Pseudomonadati</taxon>
        <taxon>Pseudomonadota</taxon>
        <taxon>Alphaproteobacteria</taxon>
        <taxon>Hyphomicrobiales</taxon>
        <taxon>Rhizobiaceae</taxon>
        <taxon>Gellertiella</taxon>
    </lineage>
</organism>
<name>A0A7W6NJZ8_9HYPH</name>